<name>A0A8I6X7B1_HORVV</name>
<dbReference type="Gramene" id="HORVU.MOREX.r3.3HG0313970.1">
    <property type="protein sequence ID" value="HORVU.MOREX.r3.3HG0313970.1.CDS1"/>
    <property type="gene ID" value="HORVU.MOREX.r3.3HG0313970"/>
</dbReference>
<dbReference type="InterPro" id="IPR055302">
    <property type="entry name" value="F-box_dom-containing"/>
</dbReference>
<dbReference type="CDD" id="cd22160">
    <property type="entry name" value="F-box_AtFBL13-like"/>
    <property type="match status" value="1"/>
</dbReference>
<dbReference type="Gene3D" id="1.20.1280.50">
    <property type="match status" value="1"/>
</dbReference>
<dbReference type="PROSITE" id="PS50181">
    <property type="entry name" value="FBOX"/>
    <property type="match status" value="1"/>
</dbReference>
<evidence type="ECO:0000313" key="2">
    <source>
        <dbReference type="EnsemblPlants" id="HORVU.MOREX.r3.3HG0313970.1.CDS1"/>
    </source>
</evidence>
<dbReference type="PANTHER" id="PTHR32141">
    <property type="match status" value="1"/>
</dbReference>
<dbReference type="AlphaFoldDB" id="A0A8I6X7B1"/>
<dbReference type="InterPro" id="IPR053781">
    <property type="entry name" value="F-box_AtFBL13-like"/>
</dbReference>
<organism evidence="2 3">
    <name type="scientific">Hordeum vulgare subsp. vulgare</name>
    <name type="common">Domesticated barley</name>
    <dbReference type="NCBI Taxonomy" id="112509"/>
    <lineage>
        <taxon>Eukaryota</taxon>
        <taxon>Viridiplantae</taxon>
        <taxon>Streptophyta</taxon>
        <taxon>Embryophyta</taxon>
        <taxon>Tracheophyta</taxon>
        <taxon>Spermatophyta</taxon>
        <taxon>Magnoliopsida</taxon>
        <taxon>Liliopsida</taxon>
        <taxon>Poales</taxon>
        <taxon>Poaceae</taxon>
        <taxon>BOP clade</taxon>
        <taxon>Pooideae</taxon>
        <taxon>Triticodae</taxon>
        <taxon>Triticeae</taxon>
        <taxon>Hordeinae</taxon>
        <taxon>Hordeum</taxon>
    </lineage>
</organism>
<dbReference type="SUPFAM" id="SSF81383">
    <property type="entry name" value="F-box domain"/>
    <property type="match status" value="1"/>
</dbReference>
<dbReference type="PANTHER" id="PTHR32141:SF26">
    <property type="entry name" value="OS08G0328600 PROTEIN"/>
    <property type="match status" value="1"/>
</dbReference>
<feature type="domain" description="F-box" evidence="1">
    <location>
        <begin position="4"/>
        <end position="39"/>
    </location>
</feature>
<dbReference type="Proteomes" id="UP000011116">
    <property type="component" value="Chromosome 3H"/>
</dbReference>
<dbReference type="InterPro" id="IPR036047">
    <property type="entry name" value="F-box-like_dom_sf"/>
</dbReference>
<accession>A0A8I6X7B1</accession>
<reference evidence="2" key="2">
    <citation type="submission" date="2020-10" db="EMBL/GenBank/DDBJ databases">
        <authorList>
            <person name="Scholz U."/>
            <person name="Mascher M."/>
            <person name="Fiebig A."/>
        </authorList>
    </citation>
    <scope>NUCLEOTIDE SEQUENCE [LARGE SCALE GENOMIC DNA]</scope>
    <source>
        <strain evidence="2">cv. Morex</strain>
    </source>
</reference>
<keyword evidence="3" id="KW-1185">Reference proteome</keyword>
<protein>
    <recommendedName>
        <fullName evidence="1">F-box domain-containing protein</fullName>
    </recommendedName>
</protein>
<evidence type="ECO:0000259" key="1">
    <source>
        <dbReference type="PROSITE" id="PS50181"/>
    </source>
</evidence>
<sequence>MIGDDRLSDLPDDLLRRIFHFAPAKEAASTTALSRRWRTPLWRSTGAVNLETRIHNYDRHHSCRNIDRKDDEAGFFSRREAFVSAAMAVLDAAADDDLVTRLTLCLNSDNNYAVAEFLDGSSYEYAEPHQKNLVDVVLAHPAARRVEELCLVAKECTSDPYDDGEISCNWIGAFVLTLDSLPSETLRVLDLTNCEGLYQPNTAVVVLPRLSSLRLRHCAQHLGSLQSIIDAAPVLAAVRLESVLIDCWGYGNYIDRSDEDDPPSPPKEVATCRLRCPAATLLVLERCKWEEKDHGQHGSWPTYGGGHYDDELVSLITAEIEAPRLRRFTYKGFLRPFSFSSQPPELEQADLEFFPYQGNENYKNREPNRVLATIWRLVRSFTSTRGMKLRLNHLEDMAVLSEARRVQLQPVFRRLERLELQGVHRPKGKTAAVTIANLLHCCPVLRDLFINLTSEHQDGNQDYGDAHEFLERKFRYDRDKSMDRFDHCGDSEPDMVLPEVDGDGVNYDEVSEIPALNRHSSFECLQSSLRRVCLQFQLEKSNCLGLQLIKFFAENAMVLEEMHIDGGNAKLWEHMNSKIQTWIDNSCKRNKPGAPSFVVLPTLEGVLFCSGGSHFQ</sequence>
<evidence type="ECO:0000313" key="3">
    <source>
        <dbReference type="Proteomes" id="UP000011116"/>
    </source>
</evidence>
<reference evidence="3" key="1">
    <citation type="journal article" date="2012" name="Nature">
        <title>A physical, genetic and functional sequence assembly of the barley genome.</title>
        <authorList>
            <consortium name="The International Barley Genome Sequencing Consortium"/>
            <person name="Mayer K.F."/>
            <person name="Waugh R."/>
            <person name="Brown J.W."/>
            <person name="Schulman A."/>
            <person name="Langridge P."/>
            <person name="Platzer M."/>
            <person name="Fincher G.B."/>
            <person name="Muehlbauer G.J."/>
            <person name="Sato K."/>
            <person name="Close T.J."/>
            <person name="Wise R.P."/>
            <person name="Stein N."/>
        </authorList>
    </citation>
    <scope>NUCLEOTIDE SEQUENCE [LARGE SCALE GENOMIC DNA]</scope>
    <source>
        <strain evidence="3">cv. Morex</strain>
    </source>
</reference>
<dbReference type="EnsemblPlants" id="HORVU.MOREX.r3.3HG0313970.1">
    <property type="protein sequence ID" value="HORVU.MOREX.r3.3HG0313970.1.CDS1"/>
    <property type="gene ID" value="HORVU.MOREX.r3.3HG0313970"/>
</dbReference>
<dbReference type="InterPro" id="IPR006566">
    <property type="entry name" value="FBD"/>
</dbReference>
<dbReference type="Pfam" id="PF08387">
    <property type="entry name" value="FBD"/>
    <property type="match status" value="1"/>
</dbReference>
<dbReference type="Pfam" id="PF00646">
    <property type="entry name" value="F-box"/>
    <property type="match status" value="1"/>
</dbReference>
<reference evidence="2" key="3">
    <citation type="submission" date="2022-01" db="UniProtKB">
        <authorList>
            <consortium name="EnsemblPlants"/>
        </authorList>
    </citation>
    <scope>IDENTIFICATION</scope>
    <source>
        <strain evidence="2">subsp. vulgare</strain>
    </source>
</reference>
<dbReference type="InterPro" id="IPR001810">
    <property type="entry name" value="F-box_dom"/>
</dbReference>
<proteinExistence type="predicted"/>